<dbReference type="GO" id="GO:0005509">
    <property type="term" value="F:calcium ion binding"/>
    <property type="evidence" value="ECO:0007669"/>
    <property type="project" value="InterPro"/>
</dbReference>
<dbReference type="RefSeq" id="WP_143093086.1">
    <property type="nucleotide sequence ID" value="NZ_FORH01000004.1"/>
</dbReference>
<evidence type="ECO:0000256" key="1">
    <source>
        <dbReference type="SAM" id="MobiDB-lite"/>
    </source>
</evidence>
<evidence type="ECO:0008006" key="5">
    <source>
        <dbReference type="Google" id="ProtNLM"/>
    </source>
</evidence>
<dbReference type="AlphaFoldDB" id="A0A1I3S1H5"/>
<dbReference type="EMBL" id="FORH01000004">
    <property type="protein sequence ID" value="SFJ51429.1"/>
    <property type="molecule type" value="Genomic_DNA"/>
</dbReference>
<dbReference type="PRINTS" id="PR00313">
    <property type="entry name" value="CABNDNGRPT"/>
</dbReference>
<feature type="compositionally biased region" description="Acidic residues" evidence="1">
    <location>
        <begin position="77"/>
        <end position="92"/>
    </location>
</feature>
<feature type="compositionally biased region" description="Acidic residues" evidence="1">
    <location>
        <begin position="59"/>
        <end position="69"/>
    </location>
</feature>
<dbReference type="SUPFAM" id="SSF51120">
    <property type="entry name" value="beta-Roll"/>
    <property type="match status" value="2"/>
</dbReference>
<dbReference type="InterPro" id="IPR001343">
    <property type="entry name" value="Hemolysn_Ca-bd"/>
</dbReference>
<protein>
    <recommendedName>
        <fullName evidence="5">Hemolysin-type calcium-binding repeat-containing protein</fullName>
    </recommendedName>
</protein>
<accession>A0A1I3S1H5</accession>
<keyword evidence="4" id="KW-1185">Reference proteome</keyword>
<gene>
    <name evidence="3" type="ORF">SAMN04487991_2259</name>
</gene>
<dbReference type="OrthoDB" id="7870633at2"/>
<evidence type="ECO:0000313" key="3">
    <source>
        <dbReference type="EMBL" id="SFJ51429.1"/>
    </source>
</evidence>
<sequence length="436" mass="44195">MLWALALLGLVPAAFAIGDIAALGDKTPEEEDASEETGNAAFDDSQAAEGAGDVLDYASGDEGETDLLSDDTATGETVDDADAAETDAGTGDDYEVVLGSGETLFADFEADVDHVTLNVNDGGAGEFIVEPLVDAEGAEIGTSLSYATDEDETILSFLGHDTLPADDISVSIFDPESGETTLYALNELGDFGAIAPNDDDTPAATGETTGETVEHVLSDTGETLVLADDTMQGGTDATLTLDEGGTAHIDTEGTLNLVTGGAGDDVIATGDDAAIVDGGDGNDVIYGGDGTAYLAGGAGDDLIYAGDDTGSDYVISGDDGADRLYGGDGDDTLIMDGEDTAAGGAGDDTFWLYYDANAGVGHAQITDFSEGEDFLRITLDPNDSYTGTLDVEVSQTVDGASSQVIVNGDVVAVLYGSPHATVDDVLVEISPSALTS</sequence>
<dbReference type="InterPro" id="IPR011049">
    <property type="entry name" value="Serralysin-like_metalloprot_C"/>
</dbReference>
<evidence type="ECO:0000313" key="4">
    <source>
        <dbReference type="Proteomes" id="UP000199630"/>
    </source>
</evidence>
<feature type="region of interest" description="Disordered" evidence="1">
    <location>
        <begin position="26"/>
        <end position="92"/>
    </location>
</feature>
<dbReference type="STRING" id="588602.SAMN04487991_2259"/>
<proteinExistence type="predicted"/>
<name>A0A1I3S1H5_9RHOB</name>
<dbReference type="Proteomes" id="UP000199630">
    <property type="component" value="Unassembled WGS sequence"/>
</dbReference>
<keyword evidence="2" id="KW-0732">Signal</keyword>
<dbReference type="Pfam" id="PF00353">
    <property type="entry name" value="HemolysinCabind"/>
    <property type="match status" value="3"/>
</dbReference>
<feature type="signal peptide" evidence="2">
    <location>
        <begin position="1"/>
        <end position="16"/>
    </location>
</feature>
<organism evidence="3 4">
    <name type="scientific">Celeribacter neptunius</name>
    <dbReference type="NCBI Taxonomy" id="588602"/>
    <lineage>
        <taxon>Bacteria</taxon>
        <taxon>Pseudomonadati</taxon>
        <taxon>Pseudomonadota</taxon>
        <taxon>Alphaproteobacteria</taxon>
        <taxon>Rhodobacterales</taxon>
        <taxon>Roseobacteraceae</taxon>
        <taxon>Celeribacter</taxon>
    </lineage>
</organism>
<reference evidence="4" key="1">
    <citation type="submission" date="2016-10" db="EMBL/GenBank/DDBJ databases">
        <authorList>
            <person name="Varghese N."/>
            <person name="Submissions S."/>
        </authorList>
    </citation>
    <scope>NUCLEOTIDE SEQUENCE [LARGE SCALE GENOMIC DNA]</scope>
    <source>
        <strain evidence="4">DSM 26471</strain>
    </source>
</reference>
<feature type="chain" id="PRO_5011767707" description="Hemolysin-type calcium-binding repeat-containing protein" evidence="2">
    <location>
        <begin position="17"/>
        <end position="436"/>
    </location>
</feature>
<evidence type="ECO:0000256" key="2">
    <source>
        <dbReference type="SAM" id="SignalP"/>
    </source>
</evidence>
<dbReference type="Gene3D" id="2.150.10.10">
    <property type="entry name" value="Serralysin-like metalloprotease, C-terminal"/>
    <property type="match status" value="2"/>
</dbReference>